<keyword evidence="1" id="KW-1133">Transmembrane helix</keyword>
<keyword evidence="1" id="KW-0812">Transmembrane</keyword>
<protein>
    <submittedName>
        <fullName evidence="3">Glycosyltransferase family 2 protein</fullName>
    </submittedName>
</protein>
<sequence>MLNNENRRVSVIIPAYNEESKIGEVLDKLAAVIGQNGEIIVVDDGSSDRTAEIAKTSGACLIQNERNKGYGASLKEGIRQAQYDLIAITDADGTYPVERIPEFVNFIGDYDMVVGARNGGHVKIPLVRRPAKWILGQYANYLVRGKIPDLNSGLRVFKKDVFEKFQNFLPDGFSFTTTITLALLSNNYRVKYISIDYFEREGKSKIRPIRDTINFFSLITRTSLYFNPLRVFMPVSIFFLTAGFILLAYEVFIAKDITDKTMMLFLWGMQFGVIGLLADMLSKRK</sequence>
<dbReference type="AlphaFoldDB" id="A0A2M7IDR0"/>
<feature type="transmembrane region" description="Helical" evidence="1">
    <location>
        <begin position="264"/>
        <end position="282"/>
    </location>
</feature>
<dbReference type="PANTHER" id="PTHR48090">
    <property type="entry name" value="UNDECAPRENYL-PHOSPHATE 4-DEOXY-4-FORMAMIDO-L-ARABINOSE TRANSFERASE-RELATED"/>
    <property type="match status" value="1"/>
</dbReference>
<evidence type="ECO:0000313" key="4">
    <source>
        <dbReference type="Proteomes" id="UP000231673"/>
    </source>
</evidence>
<evidence type="ECO:0000256" key="1">
    <source>
        <dbReference type="SAM" id="Phobius"/>
    </source>
</evidence>
<feature type="domain" description="Glycosyltransferase 2-like" evidence="2">
    <location>
        <begin position="10"/>
        <end position="164"/>
    </location>
</feature>
<dbReference type="PANTHER" id="PTHR48090:SF7">
    <property type="entry name" value="RFBJ PROTEIN"/>
    <property type="match status" value="1"/>
</dbReference>
<evidence type="ECO:0000313" key="3">
    <source>
        <dbReference type="EMBL" id="PIW74643.1"/>
    </source>
</evidence>
<name>A0A2M7IDR0_9BACT</name>
<keyword evidence="3" id="KW-0808">Transferase</keyword>
<dbReference type="GO" id="GO:0016740">
    <property type="term" value="F:transferase activity"/>
    <property type="evidence" value="ECO:0007669"/>
    <property type="project" value="UniProtKB-KW"/>
</dbReference>
<gene>
    <name evidence="3" type="ORF">CO003_01605</name>
</gene>
<evidence type="ECO:0000259" key="2">
    <source>
        <dbReference type="Pfam" id="PF00535"/>
    </source>
</evidence>
<dbReference type="EMBL" id="PFGW01000033">
    <property type="protein sequence ID" value="PIW74643.1"/>
    <property type="molecule type" value="Genomic_DNA"/>
</dbReference>
<dbReference type="InterPro" id="IPR001173">
    <property type="entry name" value="Glyco_trans_2-like"/>
</dbReference>
<dbReference type="InterPro" id="IPR050256">
    <property type="entry name" value="Glycosyltransferase_2"/>
</dbReference>
<dbReference type="Proteomes" id="UP000231673">
    <property type="component" value="Unassembled WGS sequence"/>
</dbReference>
<reference evidence="4" key="1">
    <citation type="submission" date="2017-09" db="EMBL/GenBank/DDBJ databases">
        <title>Depth-based differentiation of microbial function through sediment-hosted aquifers and enrichment of novel symbionts in the deep terrestrial subsurface.</title>
        <authorList>
            <person name="Probst A.J."/>
            <person name="Ladd B."/>
            <person name="Jarett J.K."/>
            <person name="Geller-Mcgrath D.E."/>
            <person name="Sieber C.M.K."/>
            <person name="Emerson J.B."/>
            <person name="Anantharaman K."/>
            <person name="Thomas B.C."/>
            <person name="Malmstrom R."/>
            <person name="Stieglmeier M."/>
            <person name="Klingl A."/>
            <person name="Woyke T."/>
            <person name="Ryan C.M."/>
            <person name="Banfield J.F."/>
        </authorList>
    </citation>
    <scope>NUCLEOTIDE SEQUENCE [LARGE SCALE GENOMIC DNA]</scope>
</reference>
<proteinExistence type="predicted"/>
<dbReference type="Pfam" id="PF00535">
    <property type="entry name" value="Glycos_transf_2"/>
    <property type="match status" value="1"/>
</dbReference>
<comment type="caution">
    <text evidence="3">The sequence shown here is derived from an EMBL/GenBank/DDBJ whole genome shotgun (WGS) entry which is preliminary data.</text>
</comment>
<organism evidence="3 4">
    <name type="scientific">Candidatus Portnoybacteria bacterium CG_4_8_14_3_um_filter_44_15</name>
    <dbReference type="NCBI Taxonomy" id="1974803"/>
    <lineage>
        <taxon>Bacteria</taxon>
        <taxon>Candidatus Portnoyibacteriota</taxon>
    </lineage>
</organism>
<dbReference type="SUPFAM" id="SSF53448">
    <property type="entry name" value="Nucleotide-diphospho-sugar transferases"/>
    <property type="match status" value="1"/>
</dbReference>
<dbReference type="CDD" id="cd04179">
    <property type="entry name" value="DPM_DPG-synthase_like"/>
    <property type="match status" value="1"/>
</dbReference>
<keyword evidence="1" id="KW-0472">Membrane</keyword>
<dbReference type="Gene3D" id="3.90.550.10">
    <property type="entry name" value="Spore Coat Polysaccharide Biosynthesis Protein SpsA, Chain A"/>
    <property type="match status" value="1"/>
</dbReference>
<dbReference type="InterPro" id="IPR029044">
    <property type="entry name" value="Nucleotide-diphossugar_trans"/>
</dbReference>
<feature type="transmembrane region" description="Helical" evidence="1">
    <location>
        <begin position="231"/>
        <end position="252"/>
    </location>
</feature>
<accession>A0A2M7IDR0</accession>